<evidence type="ECO:0000313" key="3">
    <source>
        <dbReference type="Proteomes" id="UP000000763"/>
    </source>
</evidence>
<gene>
    <name evidence="2" type="primary">P0613B07.134</name>
</gene>
<sequence length="155" mass="17452">MVISEQVVTSSRRSGASLPNPTSNGGEGERICKTIGDGLAQHRHLHQDMRSDQHEANEEPLHHTIMICIDEDFGQLGRNFDVGPKPYEIRLHKLSNKYSWVPKFLLDQRLGSSEYSTKGEESILEKKEEKHEAPAIYEESLQGQLNGAEINEGEN</sequence>
<feature type="compositionally biased region" description="Polar residues" evidence="1">
    <location>
        <begin position="1"/>
        <end position="24"/>
    </location>
</feature>
<dbReference type="AlphaFoldDB" id="Q7EYL0"/>
<accession>Q7EYL0</accession>
<evidence type="ECO:0000256" key="1">
    <source>
        <dbReference type="SAM" id="MobiDB-lite"/>
    </source>
</evidence>
<feature type="compositionally biased region" description="Basic and acidic residues" evidence="1">
    <location>
        <begin position="117"/>
        <end position="133"/>
    </location>
</feature>
<organism evidence="2 3">
    <name type="scientific">Oryza sativa subsp. japonica</name>
    <name type="common">Rice</name>
    <dbReference type="NCBI Taxonomy" id="39947"/>
    <lineage>
        <taxon>Eukaryota</taxon>
        <taxon>Viridiplantae</taxon>
        <taxon>Streptophyta</taxon>
        <taxon>Embryophyta</taxon>
        <taxon>Tracheophyta</taxon>
        <taxon>Spermatophyta</taxon>
        <taxon>Magnoliopsida</taxon>
        <taxon>Liliopsida</taxon>
        <taxon>Poales</taxon>
        <taxon>Poaceae</taxon>
        <taxon>BOP clade</taxon>
        <taxon>Oryzoideae</taxon>
        <taxon>Oryzeae</taxon>
        <taxon>Oryzinae</taxon>
        <taxon>Oryza</taxon>
        <taxon>Oryza sativa</taxon>
    </lineage>
</organism>
<dbReference type="Proteomes" id="UP000000763">
    <property type="component" value="Chromosome 7"/>
</dbReference>
<reference evidence="3" key="1">
    <citation type="journal article" date="2005" name="Nature">
        <title>The map-based sequence of the rice genome.</title>
        <authorList>
            <consortium name="International rice genome sequencing project (IRGSP)"/>
            <person name="Matsumoto T."/>
            <person name="Wu J."/>
            <person name="Kanamori H."/>
            <person name="Katayose Y."/>
            <person name="Fujisawa M."/>
            <person name="Namiki N."/>
            <person name="Mizuno H."/>
            <person name="Yamamoto K."/>
            <person name="Antonio B.A."/>
            <person name="Baba T."/>
            <person name="Sakata K."/>
            <person name="Nagamura Y."/>
            <person name="Aoki H."/>
            <person name="Arikawa K."/>
            <person name="Arita K."/>
            <person name="Bito T."/>
            <person name="Chiden Y."/>
            <person name="Fujitsuka N."/>
            <person name="Fukunaka R."/>
            <person name="Hamada M."/>
            <person name="Harada C."/>
            <person name="Hayashi A."/>
            <person name="Hijishita S."/>
            <person name="Honda M."/>
            <person name="Hosokawa S."/>
            <person name="Ichikawa Y."/>
            <person name="Idonuma A."/>
            <person name="Iijima M."/>
            <person name="Ikeda M."/>
            <person name="Ikeno M."/>
            <person name="Ito K."/>
            <person name="Ito S."/>
            <person name="Ito T."/>
            <person name="Ito Y."/>
            <person name="Ito Y."/>
            <person name="Iwabuchi A."/>
            <person name="Kamiya K."/>
            <person name="Karasawa W."/>
            <person name="Kurita K."/>
            <person name="Katagiri S."/>
            <person name="Kikuta A."/>
            <person name="Kobayashi H."/>
            <person name="Kobayashi N."/>
            <person name="Machita K."/>
            <person name="Maehara T."/>
            <person name="Masukawa M."/>
            <person name="Mizubayashi T."/>
            <person name="Mukai Y."/>
            <person name="Nagasaki H."/>
            <person name="Nagata Y."/>
            <person name="Naito S."/>
            <person name="Nakashima M."/>
            <person name="Nakama Y."/>
            <person name="Nakamichi Y."/>
            <person name="Nakamura M."/>
            <person name="Meguro A."/>
            <person name="Negishi M."/>
            <person name="Ohta I."/>
            <person name="Ohta T."/>
            <person name="Okamoto M."/>
            <person name="Ono N."/>
            <person name="Saji S."/>
            <person name="Sakaguchi M."/>
            <person name="Sakai K."/>
            <person name="Shibata M."/>
            <person name="Shimokawa T."/>
            <person name="Song J."/>
            <person name="Takazaki Y."/>
            <person name="Terasawa K."/>
            <person name="Tsugane M."/>
            <person name="Tsuji K."/>
            <person name="Ueda S."/>
            <person name="Waki K."/>
            <person name="Yamagata H."/>
            <person name="Yamamoto M."/>
            <person name="Yamamoto S."/>
            <person name="Yamane H."/>
            <person name="Yoshiki S."/>
            <person name="Yoshihara R."/>
            <person name="Yukawa K."/>
            <person name="Zhong H."/>
            <person name="Yano M."/>
            <person name="Yuan Q."/>
            <person name="Ouyang S."/>
            <person name="Liu J."/>
            <person name="Jones K.M."/>
            <person name="Gansberger K."/>
            <person name="Moffat K."/>
            <person name="Hill J."/>
            <person name="Bera J."/>
            <person name="Fadrosh D."/>
            <person name="Jin S."/>
            <person name="Johri S."/>
            <person name="Kim M."/>
            <person name="Overton L."/>
            <person name="Reardon M."/>
            <person name="Tsitrin T."/>
            <person name="Vuong H."/>
            <person name="Weaver B."/>
            <person name="Ciecko A."/>
            <person name="Tallon L."/>
            <person name="Jackson J."/>
            <person name="Pai G."/>
            <person name="Aken S.V."/>
            <person name="Utterback T."/>
            <person name="Reidmuller S."/>
            <person name="Feldblyum T."/>
            <person name="Hsiao J."/>
            <person name="Zismann V."/>
            <person name="Iobst S."/>
            <person name="de Vazeille A.R."/>
            <person name="Buell C.R."/>
            <person name="Ying K."/>
            <person name="Li Y."/>
            <person name="Lu T."/>
            <person name="Huang Y."/>
            <person name="Zhao Q."/>
            <person name="Feng Q."/>
            <person name="Zhang L."/>
            <person name="Zhu J."/>
            <person name="Weng Q."/>
            <person name="Mu J."/>
            <person name="Lu Y."/>
            <person name="Fan D."/>
            <person name="Liu Y."/>
            <person name="Guan J."/>
            <person name="Zhang Y."/>
            <person name="Yu S."/>
            <person name="Liu X."/>
            <person name="Zhang Y."/>
            <person name="Hong G."/>
            <person name="Han B."/>
            <person name="Choisne N."/>
            <person name="Demange N."/>
            <person name="Orjeda G."/>
            <person name="Samain S."/>
            <person name="Cattolico L."/>
            <person name="Pelletier E."/>
            <person name="Couloux A."/>
            <person name="Segurens B."/>
            <person name="Wincker P."/>
            <person name="D'Hont A."/>
            <person name="Scarpelli C."/>
            <person name="Weissenbach J."/>
            <person name="Salanoubat M."/>
            <person name="Quetier F."/>
            <person name="Yu Y."/>
            <person name="Kim H.R."/>
            <person name="Rambo T."/>
            <person name="Currie J."/>
            <person name="Collura K."/>
            <person name="Luo M."/>
            <person name="Yang T."/>
            <person name="Ammiraju J.S.S."/>
            <person name="Engler F."/>
            <person name="Soderlund C."/>
            <person name="Wing R.A."/>
            <person name="Palmer L.E."/>
            <person name="de la Bastide M."/>
            <person name="Spiegel L."/>
            <person name="Nascimento L."/>
            <person name="Zutavern T."/>
            <person name="O'Shaughnessy A."/>
            <person name="Dike S."/>
            <person name="Dedhia N."/>
            <person name="Preston R."/>
            <person name="Balija V."/>
            <person name="McCombie W.R."/>
            <person name="Chow T."/>
            <person name="Chen H."/>
            <person name="Chung M."/>
            <person name="Chen C."/>
            <person name="Shaw J."/>
            <person name="Wu H."/>
            <person name="Hsiao K."/>
            <person name="Chao Y."/>
            <person name="Chu M."/>
            <person name="Cheng C."/>
            <person name="Hour A."/>
            <person name="Lee P."/>
            <person name="Lin S."/>
            <person name="Lin Y."/>
            <person name="Liou J."/>
            <person name="Liu S."/>
            <person name="Hsing Y."/>
            <person name="Raghuvanshi S."/>
            <person name="Mohanty A."/>
            <person name="Bharti A.K."/>
            <person name="Gaur A."/>
            <person name="Gupta V."/>
            <person name="Kumar D."/>
            <person name="Ravi V."/>
            <person name="Vij S."/>
            <person name="Kapur A."/>
            <person name="Khurana P."/>
            <person name="Khurana P."/>
            <person name="Khurana J.P."/>
            <person name="Tyagi A.K."/>
            <person name="Gaikwad K."/>
            <person name="Singh A."/>
            <person name="Dalal V."/>
            <person name="Srivastava S."/>
            <person name="Dixit A."/>
            <person name="Pal A.K."/>
            <person name="Ghazi I.A."/>
            <person name="Yadav M."/>
            <person name="Pandit A."/>
            <person name="Bhargava A."/>
            <person name="Sureshbabu K."/>
            <person name="Batra K."/>
            <person name="Sharma T.R."/>
            <person name="Mohapatra T."/>
            <person name="Singh N.K."/>
            <person name="Messing J."/>
            <person name="Nelson A.B."/>
            <person name="Fuks G."/>
            <person name="Kavchok S."/>
            <person name="Keizer G."/>
            <person name="Linton E."/>
            <person name="Llaca V."/>
            <person name="Song R."/>
            <person name="Tanyolac B."/>
            <person name="Young S."/>
            <person name="Ho-Il K."/>
            <person name="Hahn J.H."/>
            <person name="Sangsakoo G."/>
            <person name="Vanavichit A."/>
            <person name="de Mattos Luiz.A.T."/>
            <person name="Zimmer P.D."/>
            <person name="Malone G."/>
            <person name="Dellagostin O."/>
            <person name="de Oliveira A.C."/>
            <person name="Bevan M."/>
            <person name="Bancroft I."/>
            <person name="Minx P."/>
            <person name="Cordum H."/>
            <person name="Wilson R."/>
            <person name="Cheng Z."/>
            <person name="Jin W."/>
            <person name="Jiang J."/>
            <person name="Leong S.A."/>
            <person name="Iwama H."/>
            <person name="Gojobori T."/>
            <person name="Itoh T."/>
            <person name="Niimura Y."/>
            <person name="Fujii Y."/>
            <person name="Habara T."/>
            <person name="Sakai H."/>
            <person name="Sato Y."/>
            <person name="Wilson G."/>
            <person name="Kumar K."/>
            <person name="McCouch S."/>
            <person name="Juretic N."/>
            <person name="Hoen D."/>
            <person name="Wright S."/>
            <person name="Bruskiewich R."/>
            <person name="Bureau T."/>
            <person name="Miyao A."/>
            <person name="Hirochika H."/>
            <person name="Nishikawa T."/>
            <person name="Kadowaki K."/>
            <person name="Sugiura M."/>
            <person name="Burr B."/>
            <person name="Sasaki T."/>
        </authorList>
    </citation>
    <scope>NUCLEOTIDE SEQUENCE [LARGE SCALE GENOMIC DNA]</scope>
    <source>
        <strain evidence="3">cv. Nipponbare</strain>
    </source>
</reference>
<dbReference type="EMBL" id="AP005462">
    <property type="protein sequence ID" value="BAC84351.1"/>
    <property type="molecule type" value="Genomic_DNA"/>
</dbReference>
<feature type="region of interest" description="Disordered" evidence="1">
    <location>
        <begin position="111"/>
        <end position="134"/>
    </location>
</feature>
<protein>
    <submittedName>
        <fullName evidence="2">Uncharacterized protein</fullName>
    </submittedName>
</protein>
<name>Q7EYL0_ORYSJ</name>
<feature type="region of interest" description="Disordered" evidence="1">
    <location>
        <begin position="1"/>
        <end position="29"/>
    </location>
</feature>
<reference evidence="3" key="2">
    <citation type="journal article" date="2008" name="Nucleic Acids Res.">
        <title>The rice annotation project database (RAP-DB): 2008 update.</title>
        <authorList>
            <consortium name="The rice annotation project (RAP)"/>
        </authorList>
    </citation>
    <scope>GENOME REANNOTATION</scope>
    <source>
        <strain evidence="3">cv. Nipponbare</strain>
    </source>
</reference>
<proteinExistence type="predicted"/>
<evidence type="ECO:0000313" key="2">
    <source>
        <dbReference type="EMBL" id="BAC84351.1"/>
    </source>
</evidence>